<dbReference type="OrthoDB" id="17907at2759"/>
<sequence>MGFQRCRERYLEEEAQPLQSCFTHPIKSVYKVVDPGIAHQIGIKGERGKKPSFVVVDASVNVTRDEKRKFGRHDKKYVLLPYHQELSLYLDHHLEHIKHGLLISAIVNENRPALRNYIHALKKFVDAHGFRFVKEDHLKFIKLMYLIMIKKDQWHDVVHYAAKALEKLIK</sequence>
<proteinExistence type="predicted"/>
<dbReference type="EMBL" id="UYYB01003844">
    <property type="protein sequence ID" value="VDM66833.1"/>
    <property type="molecule type" value="Genomic_DNA"/>
</dbReference>
<protein>
    <submittedName>
        <fullName evidence="1">Uncharacterized protein</fullName>
    </submittedName>
</protein>
<keyword evidence="2" id="KW-1185">Reference proteome</keyword>
<gene>
    <name evidence="1" type="ORF">SVUK_LOCUS1831</name>
</gene>
<accession>A0A3P7IG46</accession>
<name>A0A3P7IG46_STRVU</name>
<evidence type="ECO:0000313" key="2">
    <source>
        <dbReference type="Proteomes" id="UP000270094"/>
    </source>
</evidence>
<organism evidence="1 2">
    <name type="scientific">Strongylus vulgaris</name>
    <name type="common">Blood worm</name>
    <dbReference type="NCBI Taxonomy" id="40348"/>
    <lineage>
        <taxon>Eukaryota</taxon>
        <taxon>Metazoa</taxon>
        <taxon>Ecdysozoa</taxon>
        <taxon>Nematoda</taxon>
        <taxon>Chromadorea</taxon>
        <taxon>Rhabditida</taxon>
        <taxon>Rhabditina</taxon>
        <taxon>Rhabditomorpha</taxon>
        <taxon>Strongyloidea</taxon>
        <taxon>Strongylidae</taxon>
        <taxon>Strongylus</taxon>
    </lineage>
</organism>
<dbReference type="AlphaFoldDB" id="A0A3P7IG46"/>
<evidence type="ECO:0000313" key="1">
    <source>
        <dbReference type="EMBL" id="VDM66833.1"/>
    </source>
</evidence>
<reference evidence="1 2" key="1">
    <citation type="submission" date="2018-11" db="EMBL/GenBank/DDBJ databases">
        <authorList>
            <consortium name="Pathogen Informatics"/>
        </authorList>
    </citation>
    <scope>NUCLEOTIDE SEQUENCE [LARGE SCALE GENOMIC DNA]</scope>
</reference>
<dbReference type="Proteomes" id="UP000270094">
    <property type="component" value="Unassembled WGS sequence"/>
</dbReference>